<dbReference type="InterPro" id="IPR038557">
    <property type="entry name" value="RLR_C_sf"/>
</dbReference>
<dbReference type="GO" id="GO:0002753">
    <property type="term" value="P:cytoplasmic pattern recognition receptor signaling pathway"/>
    <property type="evidence" value="ECO:0007669"/>
    <property type="project" value="TreeGrafter"/>
</dbReference>
<sequence length="210" mass="24190">MVQTRGRGRAKDSLCILITSNSESATKEQINIIHEKMMYDAIKSIQRIDHTQFLAKVNKMQTIMKKTYDIERQMAQTRSQETDPFVLLCGKCRKFACNTKDIRVIKNAHRVVINKDFIDLCNVTPHPKPKKYDDMEMKRKIACKDCNRDWGIMGSYLGLPEVPLLKTEGFIFVNSRTQSRPKVNKWQDFPGVIEEFDILDKSSTAQGKGV</sequence>
<dbReference type="AlphaFoldDB" id="A0A0E9X385"/>
<dbReference type="Gene3D" id="2.170.150.30">
    <property type="entry name" value="RIG-I-like receptor, C-terminal regulatory domain"/>
    <property type="match status" value="1"/>
</dbReference>
<dbReference type="EMBL" id="GBXM01011538">
    <property type="protein sequence ID" value="JAH97039.1"/>
    <property type="molecule type" value="Transcribed_RNA"/>
</dbReference>
<reference evidence="2" key="1">
    <citation type="submission" date="2014-11" db="EMBL/GenBank/DDBJ databases">
        <authorList>
            <person name="Amaro Gonzalez C."/>
        </authorList>
    </citation>
    <scope>NUCLEOTIDE SEQUENCE</scope>
</reference>
<evidence type="ECO:0000259" key="1">
    <source>
        <dbReference type="PROSITE" id="PS51789"/>
    </source>
</evidence>
<dbReference type="GO" id="GO:0008270">
    <property type="term" value="F:zinc ion binding"/>
    <property type="evidence" value="ECO:0007669"/>
    <property type="project" value="TreeGrafter"/>
</dbReference>
<dbReference type="Pfam" id="PF11648">
    <property type="entry name" value="RIG-I_C-RD"/>
    <property type="match status" value="1"/>
</dbReference>
<dbReference type="InterPro" id="IPR027417">
    <property type="entry name" value="P-loop_NTPase"/>
</dbReference>
<feature type="domain" description="RLR CTR" evidence="1">
    <location>
        <begin position="74"/>
        <end position="203"/>
    </location>
</feature>
<dbReference type="PANTHER" id="PTHR14074">
    <property type="entry name" value="HELICASE WITH DEATH DOMAIN-RELATED"/>
    <property type="match status" value="1"/>
</dbReference>
<proteinExistence type="predicted"/>
<dbReference type="GO" id="GO:0140374">
    <property type="term" value="P:antiviral innate immune response"/>
    <property type="evidence" value="ECO:0007669"/>
    <property type="project" value="TreeGrafter"/>
</dbReference>
<dbReference type="GO" id="GO:0003727">
    <property type="term" value="F:single-stranded RNA binding"/>
    <property type="evidence" value="ECO:0007669"/>
    <property type="project" value="TreeGrafter"/>
</dbReference>
<organism evidence="2">
    <name type="scientific">Anguilla anguilla</name>
    <name type="common">European freshwater eel</name>
    <name type="synonym">Muraena anguilla</name>
    <dbReference type="NCBI Taxonomy" id="7936"/>
    <lineage>
        <taxon>Eukaryota</taxon>
        <taxon>Metazoa</taxon>
        <taxon>Chordata</taxon>
        <taxon>Craniata</taxon>
        <taxon>Vertebrata</taxon>
        <taxon>Euteleostomi</taxon>
        <taxon>Actinopterygii</taxon>
        <taxon>Neopterygii</taxon>
        <taxon>Teleostei</taxon>
        <taxon>Anguilliformes</taxon>
        <taxon>Anguillidae</taxon>
        <taxon>Anguilla</taxon>
    </lineage>
</organism>
<dbReference type="InterPro" id="IPR051363">
    <property type="entry name" value="RLR_Helicase"/>
</dbReference>
<name>A0A0E9X385_ANGAN</name>
<dbReference type="GO" id="GO:0003725">
    <property type="term" value="F:double-stranded RNA binding"/>
    <property type="evidence" value="ECO:0007669"/>
    <property type="project" value="TreeGrafter"/>
</dbReference>
<reference evidence="2" key="2">
    <citation type="journal article" date="2015" name="Fish Shellfish Immunol.">
        <title>Early steps in the European eel (Anguilla anguilla)-Vibrio vulnificus interaction in the gills: Role of the RtxA13 toxin.</title>
        <authorList>
            <person name="Callol A."/>
            <person name="Pajuelo D."/>
            <person name="Ebbesson L."/>
            <person name="Teles M."/>
            <person name="MacKenzie S."/>
            <person name="Amaro C."/>
        </authorList>
    </citation>
    <scope>NUCLEOTIDE SEQUENCE</scope>
</reference>
<dbReference type="InterPro" id="IPR021673">
    <property type="entry name" value="RLR_CTR"/>
</dbReference>
<evidence type="ECO:0000313" key="2">
    <source>
        <dbReference type="EMBL" id="JAH97039.1"/>
    </source>
</evidence>
<dbReference type="Gene3D" id="3.40.50.300">
    <property type="entry name" value="P-loop containing nucleotide triphosphate hydrolases"/>
    <property type="match status" value="2"/>
</dbReference>
<dbReference type="PROSITE" id="PS51789">
    <property type="entry name" value="RLR_CTR"/>
    <property type="match status" value="1"/>
</dbReference>
<dbReference type="GO" id="GO:0005737">
    <property type="term" value="C:cytoplasm"/>
    <property type="evidence" value="ECO:0007669"/>
    <property type="project" value="TreeGrafter"/>
</dbReference>
<dbReference type="PANTHER" id="PTHR14074:SF16">
    <property type="entry name" value="ANTIVIRAL INNATE IMMUNE RESPONSE RECEPTOR RIG-I"/>
    <property type="match status" value="1"/>
</dbReference>
<accession>A0A0E9X385</accession>
<protein>
    <recommendedName>
        <fullName evidence="1">RLR CTR domain-containing protein</fullName>
    </recommendedName>
</protein>